<dbReference type="Proteomes" id="UP000198804">
    <property type="component" value="Unassembled WGS sequence"/>
</dbReference>
<dbReference type="Pfam" id="PF13751">
    <property type="entry name" value="DDE_Tnp_1_6"/>
    <property type="match status" value="1"/>
</dbReference>
<organism evidence="2 3">
    <name type="scientific">Methylorubrum salsuginis</name>
    <dbReference type="NCBI Taxonomy" id="414703"/>
    <lineage>
        <taxon>Bacteria</taxon>
        <taxon>Pseudomonadati</taxon>
        <taxon>Pseudomonadota</taxon>
        <taxon>Alphaproteobacteria</taxon>
        <taxon>Hyphomicrobiales</taxon>
        <taxon>Methylobacteriaceae</taxon>
        <taxon>Methylorubrum</taxon>
    </lineage>
</organism>
<name>A0A1I4J2B0_9HYPH</name>
<feature type="domain" description="Transposase DDE" evidence="1">
    <location>
        <begin position="3"/>
        <end position="62"/>
    </location>
</feature>
<evidence type="ECO:0000259" key="1">
    <source>
        <dbReference type="Pfam" id="PF13751"/>
    </source>
</evidence>
<reference evidence="3" key="1">
    <citation type="submission" date="2016-10" db="EMBL/GenBank/DDBJ databases">
        <authorList>
            <person name="Varghese N."/>
            <person name="Submissions S."/>
        </authorList>
    </citation>
    <scope>NUCLEOTIDE SEQUENCE [LARGE SCALE GENOMIC DNA]</scope>
    <source>
        <strain evidence="3">CGMCC 1.6474</strain>
    </source>
</reference>
<sequence length="73" mass="8283">MARDIARSEEGKTSRRERKKVEMLFAHLKRILKLDRLRLRGPNGAKDEFHLAAAAQNLKKLAKIIPVPQPSPA</sequence>
<gene>
    <name evidence="2" type="ORF">SAMN04488125_1191</name>
</gene>
<evidence type="ECO:0000313" key="2">
    <source>
        <dbReference type="EMBL" id="SFL60689.1"/>
    </source>
</evidence>
<dbReference type="EMBL" id="FOSV01000019">
    <property type="protein sequence ID" value="SFL60689.1"/>
    <property type="molecule type" value="Genomic_DNA"/>
</dbReference>
<protein>
    <submittedName>
        <fullName evidence="2">Transposase DDE domain-containing protein</fullName>
    </submittedName>
</protein>
<keyword evidence="3" id="KW-1185">Reference proteome</keyword>
<dbReference type="InterPro" id="IPR025668">
    <property type="entry name" value="Tnp_DDE_dom"/>
</dbReference>
<evidence type="ECO:0000313" key="3">
    <source>
        <dbReference type="Proteomes" id="UP000198804"/>
    </source>
</evidence>
<dbReference type="AlphaFoldDB" id="A0A1I4J2B0"/>
<proteinExistence type="predicted"/>
<accession>A0A1I4J2B0</accession>